<sequence length="84" mass="9180">VVLNAAITFAGIILLGFIYSFSQNQLHDGVQIKTTISDTPSQPILAKDIYIQNPIENIKVEVLNGCGVYALAAKTTDFLRTKQI</sequence>
<evidence type="ECO:0000256" key="1">
    <source>
        <dbReference type="SAM" id="Phobius"/>
    </source>
</evidence>
<protein>
    <submittedName>
        <fullName evidence="2">Uncharacterized protein</fullName>
    </submittedName>
</protein>
<keyword evidence="1" id="KW-1133">Transmembrane helix</keyword>
<name>A0A382Q140_9ZZZZ</name>
<feature type="transmembrane region" description="Helical" evidence="1">
    <location>
        <begin position="6"/>
        <end position="22"/>
    </location>
</feature>
<feature type="non-terminal residue" evidence="2">
    <location>
        <position position="1"/>
    </location>
</feature>
<reference evidence="2" key="1">
    <citation type="submission" date="2018-05" db="EMBL/GenBank/DDBJ databases">
        <authorList>
            <person name="Lanie J.A."/>
            <person name="Ng W.-L."/>
            <person name="Kazmierczak K.M."/>
            <person name="Andrzejewski T.M."/>
            <person name="Davidsen T.M."/>
            <person name="Wayne K.J."/>
            <person name="Tettelin H."/>
            <person name="Glass J.I."/>
            <person name="Rusch D."/>
            <person name="Podicherti R."/>
            <person name="Tsui H.-C.T."/>
            <person name="Winkler M.E."/>
        </authorList>
    </citation>
    <scope>NUCLEOTIDE SEQUENCE</scope>
</reference>
<evidence type="ECO:0000313" key="2">
    <source>
        <dbReference type="EMBL" id="SVC78817.1"/>
    </source>
</evidence>
<gene>
    <name evidence="2" type="ORF">METZ01_LOCUS331671</name>
</gene>
<dbReference type="AlphaFoldDB" id="A0A382Q140"/>
<accession>A0A382Q140</accession>
<dbReference type="EMBL" id="UINC01110962">
    <property type="protein sequence ID" value="SVC78817.1"/>
    <property type="molecule type" value="Genomic_DNA"/>
</dbReference>
<organism evidence="2">
    <name type="scientific">marine metagenome</name>
    <dbReference type="NCBI Taxonomy" id="408172"/>
    <lineage>
        <taxon>unclassified sequences</taxon>
        <taxon>metagenomes</taxon>
        <taxon>ecological metagenomes</taxon>
    </lineage>
</organism>
<keyword evidence="1" id="KW-0812">Transmembrane</keyword>
<keyword evidence="1" id="KW-0472">Membrane</keyword>
<feature type="non-terminal residue" evidence="2">
    <location>
        <position position="84"/>
    </location>
</feature>
<proteinExistence type="predicted"/>